<dbReference type="Proteomes" id="UP000800200">
    <property type="component" value="Unassembled WGS sequence"/>
</dbReference>
<proteinExistence type="predicted"/>
<dbReference type="Pfam" id="PF20246">
    <property type="entry name" value="DUF6601"/>
    <property type="match status" value="1"/>
</dbReference>
<organism evidence="1 2">
    <name type="scientific">Zopfia rhizophila CBS 207.26</name>
    <dbReference type="NCBI Taxonomy" id="1314779"/>
    <lineage>
        <taxon>Eukaryota</taxon>
        <taxon>Fungi</taxon>
        <taxon>Dikarya</taxon>
        <taxon>Ascomycota</taxon>
        <taxon>Pezizomycotina</taxon>
        <taxon>Dothideomycetes</taxon>
        <taxon>Dothideomycetes incertae sedis</taxon>
        <taxon>Zopfiaceae</taxon>
        <taxon>Zopfia</taxon>
    </lineage>
</organism>
<evidence type="ECO:0000313" key="1">
    <source>
        <dbReference type="EMBL" id="KAF2186041.1"/>
    </source>
</evidence>
<dbReference type="OrthoDB" id="5086500at2759"/>
<keyword evidence="2" id="KW-1185">Reference proteome</keyword>
<name>A0A6A6E287_9PEZI</name>
<dbReference type="PANTHER" id="PTHR34414">
    <property type="entry name" value="HET DOMAIN-CONTAINING PROTEIN-RELATED"/>
    <property type="match status" value="1"/>
</dbReference>
<dbReference type="EMBL" id="ML994631">
    <property type="protein sequence ID" value="KAF2186041.1"/>
    <property type="molecule type" value="Genomic_DNA"/>
</dbReference>
<evidence type="ECO:0000313" key="2">
    <source>
        <dbReference type="Proteomes" id="UP000800200"/>
    </source>
</evidence>
<protein>
    <submittedName>
        <fullName evidence="1">Uncharacterized protein</fullName>
    </submittedName>
</protein>
<reference evidence="1" key="1">
    <citation type="journal article" date="2020" name="Stud. Mycol.">
        <title>101 Dothideomycetes genomes: a test case for predicting lifestyles and emergence of pathogens.</title>
        <authorList>
            <person name="Haridas S."/>
            <person name="Albert R."/>
            <person name="Binder M."/>
            <person name="Bloem J."/>
            <person name="Labutti K."/>
            <person name="Salamov A."/>
            <person name="Andreopoulos B."/>
            <person name="Baker S."/>
            <person name="Barry K."/>
            <person name="Bills G."/>
            <person name="Bluhm B."/>
            <person name="Cannon C."/>
            <person name="Castanera R."/>
            <person name="Culley D."/>
            <person name="Daum C."/>
            <person name="Ezra D."/>
            <person name="Gonzalez J."/>
            <person name="Henrissat B."/>
            <person name="Kuo A."/>
            <person name="Liang C."/>
            <person name="Lipzen A."/>
            <person name="Lutzoni F."/>
            <person name="Magnuson J."/>
            <person name="Mondo S."/>
            <person name="Nolan M."/>
            <person name="Ohm R."/>
            <person name="Pangilinan J."/>
            <person name="Park H.-J."/>
            <person name="Ramirez L."/>
            <person name="Alfaro M."/>
            <person name="Sun H."/>
            <person name="Tritt A."/>
            <person name="Yoshinaga Y."/>
            <person name="Zwiers L.-H."/>
            <person name="Turgeon B."/>
            <person name="Goodwin S."/>
            <person name="Spatafora J."/>
            <person name="Crous P."/>
            <person name="Grigoriev I."/>
        </authorList>
    </citation>
    <scope>NUCLEOTIDE SEQUENCE</scope>
    <source>
        <strain evidence="1">CBS 207.26</strain>
    </source>
</reference>
<dbReference type="AlphaFoldDB" id="A0A6A6E287"/>
<feature type="non-terminal residue" evidence="1">
    <location>
        <position position="1"/>
    </location>
</feature>
<dbReference type="PANTHER" id="PTHR34414:SF1">
    <property type="entry name" value="SUBTILISIN-LIKE SERINE PROTEASE"/>
    <property type="match status" value="1"/>
</dbReference>
<gene>
    <name evidence="1" type="ORF">K469DRAFT_574422</name>
</gene>
<accession>A0A6A6E287</accession>
<dbReference type="InterPro" id="IPR046536">
    <property type="entry name" value="DUF6601"/>
</dbReference>
<sequence length="100" mass="11011">PTAVFAFLKDELSAPLLDELYNQLWLVARKSGQSINPLHKKKWKGNFATEGAGLHLVWHRAKIYIKPMPRCLLSHDFWITCLLSGGSASSSSGFGPSIGT</sequence>